<reference evidence="14" key="2">
    <citation type="submission" date="2007-04" db="EMBL/GenBank/DDBJ databases">
        <title>The genome of the human body louse.</title>
        <authorList>
            <consortium name="The Human Body Louse Genome Consortium"/>
            <person name="Kirkness E."/>
            <person name="Walenz B."/>
            <person name="Hass B."/>
            <person name="Bruggner R."/>
            <person name="Strausberg R."/>
        </authorList>
    </citation>
    <scope>NUCLEOTIDE SEQUENCE</scope>
    <source>
        <strain evidence="14">USDA</strain>
    </source>
</reference>
<evidence type="ECO:0000259" key="12">
    <source>
        <dbReference type="PROSITE" id="PS50081"/>
    </source>
</evidence>
<dbReference type="InterPro" id="IPR002219">
    <property type="entry name" value="PKC_DAG/PE"/>
</dbReference>
<dbReference type="GO" id="GO:0005524">
    <property type="term" value="F:ATP binding"/>
    <property type="evidence" value="ECO:0007669"/>
    <property type="project" value="UniProtKB-KW"/>
</dbReference>
<evidence type="ECO:0000313" key="15">
    <source>
        <dbReference type="EnsemblMetazoa" id="PHUM372740-PA"/>
    </source>
</evidence>
<comment type="similarity">
    <text evidence="2 10">Belongs to the eukaryotic diacylglycerol kinase family.</text>
</comment>
<evidence type="ECO:0000313" key="16">
    <source>
        <dbReference type="Proteomes" id="UP000009046"/>
    </source>
</evidence>
<dbReference type="EnsemblMetazoa" id="PHUM372740-RA">
    <property type="protein sequence ID" value="PHUM372740-PA"/>
    <property type="gene ID" value="PHUM372740"/>
</dbReference>
<dbReference type="InterPro" id="IPR000756">
    <property type="entry name" value="Diacylglycerol_kin_accessory"/>
</dbReference>
<dbReference type="InterPro" id="IPR046349">
    <property type="entry name" value="C1-like_sf"/>
</dbReference>
<feature type="transmembrane region" description="Helical" evidence="11">
    <location>
        <begin position="28"/>
        <end position="49"/>
    </location>
</feature>
<dbReference type="EMBL" id="DS235392">
    <property type="protein sequence ID" value="EEB15531.1"/>
    <property type="molecule type" value="Genomic_DNA"/>
</dbReference>
<dbReference type="GO" id="GO:0046872">
    <property type="term" value="F:metal ion binding"/>
    <property type="evidence" value="ECO:0007669"/>
    <property type="project" value="UniProtKB-KW"/>
</dbReference>
<dbReference type="FunFam" id="2.60.200.40:FF:000019">
    <property type="entry name" value="Diacylglycerol kinase"/>
    <property type="match status" value="1"/>
</dbReference>
<evidence type="ECO:0000256" key="4">
    <source>
        <dbReference type="ARBA" id="ARBA00022723"/>
    </source>
</evidence>
<dbReference type="Proteomes" id="UP000009046">
    <property type="component" value="Unassembled WGS sequence"/>
</dbReference>
<dbReference type="PANTHER" id="PTHR11255">
    <property type="entry name" value="DIACYLGLYCEROL KINASE"/>
    <property type="match status" value="1"/>
</dbReference>
<dbReference type="SUPFAM" id="SSF111331">
    <property type="entry name" value="NAD kinase/diacylglycerol kinase-like"/>
    <property type="match status" value="1"/>
</dbReference>
<dbReference type="GO" id="GO:0004143">
    <property type="term" value="F:ATP-dependent diacylglycerol kinase activity"/>
    <property type="evidence" value="ECO:0007669"/>
    <property type="project" value="UniProtKB-EC"/>
</dbReference>
<feature type="domain" description="Phorbol-ester/DAG-type" evidence="12">
    <location>
        <begin position="62"/>
        <end position="113"/>
    </location>
</feature>
<evidence type="ECO:0000256" key="1">
    <source>
        <dbReference type="ARBA" id="ARBA00001383"/>
    </source>
</evidence>
<evidence type="ECO:0000256" key="8">
    <source>
        <dbReference type="ARBA" id="ARBA00022833"/>
    </source>
</evidence>
<dbReference type="PANTHER" id="PTHR11255:SF118">
    <property type="entry name" value="DIACYLGLYCEROL KINASE EPSILON"/>
    <property type="match status" value="1"/>
</dbReference>
<dbReference type="eggNOG" id="KOG1169">
    <property type="taxonomic scope" value="Eukaryota"/>
</dbReference>
<keyword evidence="11" id="KW-1133">Transmembrane helix</keyword>
<reference evidence="14" key="1">
    <citation type="submission" date="2007-04" db="EMBL/GenBank/DDBJ databases">
        <title>Annotation of Pediculus humanus corporis strain USDA.</title>
        <authorList>
            <person name="Kirkness E."/>
            <person name="Hannick L."/>
            <person name="Hass B."/>
            <person name="Bruggner R."/>
            <person name="Lawson D."/>
            <person name="Bidwell S."/>
            <person name="Joardar V."/>
            <person name="Caler E."/>
            <person name="Walenz B."/>
            <person name="Inman J."/>
            <person name="Schobel S."/>
            <person name="Galinsky K."/>
            <person name="Amedeo P."/>
            <person name="Strausberg R."/>
        </authorList>
    </citation>
    <scope>NUCLEOTIDE SEQUENCE</scope>
    <source>
        <strain evidence="14">USDA</strain>
    </source>
</reference>
<dbReference type="SMART" id="SM00109">
    <property type="entry name" value="C1"/>
    <property type="match status" value="2"/>
</dbReference>
<dbReference type="FunCoup" id="E0VQ75">
    <property type="interactions" value="284"/>
</dbReference>
<feature type="domain" description="Phorbol-ester/DAG-type" evidence="12">
    <location>
        <begin position="125"/>
        <end position="175"/>
    </location>
</feature>
<evidence type="ECO:0000256" key="5">
    <source>
        <dbReference type="ARBA" id="ARBA00022737"/>
    </source>
</evidence>
<dbReference type="OrthoDB" id="242257at2759"/>
<keyword evidence="6 10" id="KW-0547">Nucleotide-binding</keyword>
<dbReference type="STRING" id="121224.E0VQ75"/>
<dbReference type="CDD" id="cd20801">
    <property type="entry name" value="C1_DGKepsilon_typeIII_rpt1"/>
    <property type="match status" value="1"/>
</dbReference>
<keyword evidence="11" id="KW-0472">Membrane</keyword>
<feature type="domain" description="DAGKc" evidence="13">
    <location>
        <begin position="214"/>
        <end position="351"/>
    </location>
</feature>
<dbReference type="HOGENOM" id="CLU_003770_3_1_1"/>
<evidence type="ECO:0000256" key="9">
    <source>
        <dbReference type="ARBA" id="ARBA00022840"/>
    </source>
</evidence>
<dbReference type="VEuPathDB" id="VectorBase:PHUM372740"/>
<dbReference type="SMART" id="SM00046">
    <property type="entry name" value="DAGKc"/>
    <property type="match status" value="1"/>
</dbReference>
<keyword evidence="4" id="KW-0479">Metal-binding</keyword>
<keyword evidence="11" id="KW-0812">Transmembrane</keyword>
<dbReference type="GO" id="GO:0016020">
    <property type="term" value="C:membrane"/>
    <property type="evidence" value="ECO:0007669"/>
    <property type="project" value="TreeGrafter"/>
</dbReference>
<keyword evidence="8" id="KW-0862">Zinc</keyword>
<keyword evidence="9 10" id="KW-0067">ATP-binding</keyword>
<dbReference type="KEGG" id="phu:Phum_PHUM372740"/>
<dbReference type="GeneID" id="8233648"/>
<accession>E0VQ75</accession>
<dbReference type="RefSeq" id="XP_002428269.1">
    <property type="nucleotide sequence ID" value="XM_002428224.1"/>
</dbReference>
<keyword evidence="16" id="KW-1185">Reference proteome</keyword>
<name>E0VQ75_PEDHC</name>
<evidence type="ECO:0000256" key="7">
    <source>
        <dbReference type="ARBA" id="ARBA00022777"/>
    </source>
</evidence>
<dbReference type="OMA" id="MQPDCER"/>
<dbReference type="Gene3D" id="3.30.60.20">
    <property type="match status" value="1"/>
</dbReference>
<dbReference type="CTD" id="8233648"/>
<proteinExistence type="inferred from homology"/>
<dbReference type="InterPro" id="IPR016064">
    <property type="entry name" value="NAD/diacylglycerol_kinase_sf"/>
</dbReference>
<dbReference type="Pfam" id="PF00781">
    <property type="entry name" value="DAGK_cat"/>
    <property type="match status" value="1"/>
</dbReference>
<reference evidence="15" key="3">
    <citation type="submission" date="2020-05" db="UniProtKB">
        <authorList>
            <consortium name="EnsemblMetazoa"/>
        </authorList>
    </citation>
    <scope>IDENTIFICATION</scope>
    <source>
        <strain evidence="15">USDA</strain>
    </source>
</reference>
<dbReference type="EC" id="2.7.1.107" evidence="10"/>
<dbReference type="InParanoid" id="E0VQ75"/>
<gene>
    <name evidence="15" type="primary">8233648</name>
    <name evidence="14" type="ORF">Phum_PHUM372740</name>
</gene>
<keyword evidence="5" id="KW-0677">Repeat</keyword>
<evidence type="ECO:0000256" key="6">
    <source>
        <dbReference type="ARBA" id="ARBA00022741"/>
    </source>
</evidence>
<evidence type="ECO:0000256" key="3">
    <source>
        <dbReference type="ARBA" id="ARBA00022679"/>
    </source>
</evidence>
<evidence type="ECO:0000313" key="14">
    <source>
        <dbReference type="EMBL" id="EEB15531.1"/>
    </source>
</evidence>
<dbReference type="PROSITE" id="PS50146">
    <property type="entry name" value="DAGK"/>
    <property type="match status" value="1"/>
</dbReference>
<dbReference type="InterPro" id="IPR037607">
    <property type="entry name" value="DGK"/>
</dbReference>
<dbReference type="Gene3D" id="3.40.50.10330">
    <property type="entry name" value="Probable inorganic polyphosphate/atp-NAD kinase, domain 1"/>
    <property type="match status" value="1"/>
</dbReference>
<dbReference type="PROSITE" id="PS00479">
    <property type="entry name" value="ZF_DAG_PE_1"/>
    <property type="match status" value="1"/>
</dbReference>
<dbReference type="EMBL" id="AAZO01004340">
    <property type="status" value="NOT_ANNOTATED_CDS"/>
    <property type="molecule type" value="Genomic_DNA"/>
</dbReference>
<dbReference type="InterPro" id="IPR001206">
    <property type="entry name" value="Diacylglycerol_kinase_cat_dom"/>
</dbReference>
<evidence type="ECO:0000256" key="2">
    <source>
        <dbReference type="ARBA" id="ARBA00009280"/>
    </source>
</evidence>
<dbReference type="Gene3D" id="2.60.200.40">
    <property type="match status" value="1"/>
</dbReference>
<keyword evidence="3 10" id="KW-0808">Transferase</keyword>
<dbReference type="Pfam" id="PF00130">
    <property type="entry name" value="C1_1"/>
    <property type="match status" value="1"/>
</dbReference>
<dbReference type="PROSITE" id="PS50081">
    <property type="entry name" value="ZF_DAG_PE_2"/>
    <property type="match status" value="2"/>
</dbReference>
<dbReference type="GO" id="GO:0007200">
    <property type="term" value="P:phospholipase C-activating G protein-coupled receptor signaling pathway"/>
    <property type="evidence" value="ECO:0007669"/>
    <property type="project" value="InterPro"/>
</dbReference>
<dbReference type="SMART" id="SM00045">
    <property type="entry name" value="DAGKa"/>
    <property type="match status" value="1"/>
</dbReference>
<protein>
    <recommendedName>
        <fullName evidence="10">Diacylglycerol kinase</fullName>
        <shortName evidence="10">DAG kinase</shortName>
        <ecNumber evidence="10">2.7.1.107</ecNumber>
    </recommendedName>
</protein>
<dbReference type="InterPro" id="IPR017438">
    <property type="entry name" value="ATP-NAD_kinase_N"/>
</dbReference>
<dbReference type="AlphaFoldDB" id="E0VQ75"/>
<evidence type="ECO:0000259" key="13">
    <source>
        <dbReference type="PROSITE" id="PS50146"/>
    </source>
</evidence>
<evidence type="ECO:0000256" key="10">
    <source>
        <dbReference type="RuleBase" id="RU361128"/>
    </source>
</evidence>
<dbReference type="SUPFAM" id="SSF57889">
    <property type="entry name" value="Cysteine-rich domain"/>
    <property type="match status" value="2"/>
</dbReference>
<organism>
    <name type="scientific">Pediculus humanus subsp. corporis</name>
    <name type="common">Body louse</name>
    <dbReference type="NCBI Taxonomy" id="121224"/>
    <lineage>
        <taxon>Eukaryota</taxon>
        <taxon>Metazoa</taxon>
        <taxon>Ecdysozoa</taxon>
        <taxon>Arthropoda</taxon>
        <taxon>Hexapoda</taxon>
        <taxon>Insecta</taxon>
        <taxon>Pterygota</taxon>
        <taxon>Neoptera</taxon>
        <taxon>Paraneoptera</taxon>
        <taxon>Psocodea</taxon>
        <taxon>Troctomorpha</taxon>
        <taxon>Phthiraptera</taxon>
        <taxon>Anoplura</taxon>
        <taxon>Pediculidae</taxon>
        <taxon>Pediculus</taxon>
    </lineage>
</organism>
<comment type="catalytic activity">
    <reaction evidence="1 10">
        <text>a 1,2-diacyl-sn-glycerol + ATP = a 1,2-diacyl-sn-glycero-3-phosphate + ADP + H(+)</text>
        <dbReference type="Rhea" id="RHEA:10272"/>
        <dbReference type="ChEBI" id="CHEBI:15378"/>
        <dbReference type="ChEBI" id="CHEBI:17815"/>
        <dbReference type="ChEBI" id="CHEBI:30616"/>
        <dbReference type="ChEBI" id="CHEBI:58608"/>
        <dbReference type="ChEBI" id="CHEBI:456216"/>
        <dbReference type="EC" id="2.7.1.107"/>
    </reaction>
</comment>
<evidence type="ECO:0000256" key="11">
    <source>
        <dbReference type="SAM" id="Phobius"/>
    </source>
</evidence>
<sequence>MERNRFINVTSFTFPPSVVYNEFGLSPIVTAVTAVVVFILGVKIVRVVFNDVRGPIKEATKTHNWKNTTSFQGANYCNICEKIMMTTQGMYCDCCGLFSDVACTPVANKIEPCKAITYPSSKLMKHHWVKGNLSASSICDVCDTDCSGWGIENFRCCWCLRTIHTACKPRLSELCDFGPYKKLIIPPSSVEVVTKRTNIKKYLVLKSVKPTDWPGWSPLIVIANCKSGNNDGEEILSAFRGMLHPGQVIDLRVKKPEAALEWCFLLNDVPCKILVAGGDGTVGWVLNTIANAKLQVLPAVGILPLGTGNDLSRVLGWGKGISSHVNPALVLDDTLEAETVFFDRWKVIVKPKRSLRIHSVNKELFMYNYLSIGVDAQVTLDFHRARESPFYIFSNRMFNKLLYFGYGTQQWFEKKCQGLNEKIELYLDGQKKNLPAIESIVVLNIDSWGAGVHLWKMSETDESKLSQSYNDKKLEVLALYSSLHIAQLQVGLGSPYRVGQANEVQIVLKSSIAVQVDGEPWMQQPAVFHIFHYDQALMLKKKI</sequence>
<dbReference type="Pfam" id="PF00609">
    <property type="entry name" value="DAGK_acc"/>
    <property type="match status" value="1"/>
</dbReference>
<keyword evidence="7 10" id="KW-0418">Kinase</keyword>